<dbReference type="AlphaFoldDB" id="A0A0B0P2Z6"/>
<dbReference type="Proteomes" id="UP000032142">
    <property type="component" value="Unassembled WGS sequence"/>
</dbReference>
<protein>
    <submittedName>
        <fullName evidence="1">Uncharacterized protein</fullName>
    </submittedName>
</protein>
<evidence type="ECO:0000313" key="1">
    <source>
        <dbReference type="EMBL" id="KHG19252.1"/>
    </source>
</evidence>
<dbReference type="EMBL" id="KN412582">
    <property type="protein sequence ID" value="KHG19252.1"/>
    <property type="molecule type" value="Genomic_DNA"/>
</dbReference>
<accession>A0A0B0P2Z6</accession>
<organism evidence="1 2">
    <name type="scientific">Gossypium arboreum</name>
    <name type="common">Tree cotton</name>
    <name type="synonym">Gossypium nanking</name>
    <dbReference type="NCBI Taxonomy" id="29729"/>
    <lineage>
        <taxon>Eukaryota</taxon>
        <taxon>Viridiplantae</taxon>
        <taxon>Streptophyta</taxon>
        <taxon>Embryophyta</taxon>
        <taxon>Tracheophyta</taxon>
        <taxon>Spermatophyta</taxon>
        <taxon>Magnoliopsida</taxon>
        <taxon>eudicotyledons</taxon>
        <taxon>Gunneridae</taxon>
        <taxon>Pentapetalae</taxon>
        <taxon>rosids</taxon>
        <taxon>malvids</taxon>
        <taxon>Malvales</taxon>
        <taxon>Malvaceae</taxon>
        <taxon>Malvoideae</taxon>
        <taxon>Gossypium</taxon>
    </lineage>
</organism>
<sequence>MGSAVPYHHGCFSPPPAPPSRLVPLLCL</sequence>
<name>A0A0B0P2Z6_GOSAR</name>
<reference evidence="2" key="1">
    <citation type="submission" date="2014-09" db="EMBL/GenBank/DDBJ databases">
        <authorList>
            <person name="Mudge J."/>
            <person name="Ramaraj T."/>
            <person name="Lindquist I.E."/>
            <person name="Bharti A.K."/>
            <person name="Sundararajan A."/>
            <person name="Cameron C.T."/>
            <person name="Woodward J.E."/>
            <person name="May G.D."/>
            <person name="Brubaker C."/>
            <person name="Broadhvest J."/>
            <person name="Wilkins T.A."/>
        </authorList>
    </citation>
    <scope>NUCLEOTIDE SEQUENCE</scope>
    <source>
        <strain evidence="2">cv. AKA8401</strain>
    </source>
</reference>
<evidence type="ECO:0000313" key="2">
    <source>
        <dbReference type="Proteomes" id="UP000032142"/>
    </source>
</evidence>
<proteinExistence type="predicted"/>
<gene>
    <name evidence="1" type="ORF">F383_26357</name>
</gene>
<keyword evidence="2" id="KW-1185">Reference proteome</keyword>